<dbReference type="InterPro" id="IPR018909">
    <property type="entry name" value="Eng1_septum"/>
</dbReference>
<name>A0A8H6R840_9PEZI</name>
<keyword evidence="3" id="KW-1185">Reference proteome</keyword>
<evidence type="ECO:0000259" key="1">
    <source>
        <dbReference type="Pfam" id="PF10645"/>
    </source>
</evidence>
<proteinExistence type="predicted"/>
<reference evidence="2" key="1">
    <citation type="submission" date="2020-04" db="EMBL/GenBank/DDBJ databases">
        <title>Draft genome resource of the tomato pathogen Pseudocercospora fuligena.</title>
        <authorList>
            <person name="Zaccaron A."/>
        </authorList>
    </citation>
    <scope>NUCLEOTIDE SEQUENCE</scope>
    <source>
        <strain evidence="2">PF001</strain>
    </source>
</reference>
<accession>A0A8H6R840</accession>
<dbReference type="EMBL" id="JABCIY010000258">
    <property type="protein sequence ID" value="KAF7186258.1"/>
    <property type="molecule type" value="Genomic_DNA"/>
</dbReference>
<protein>
    <recommendedName>
        <fullName evidence="1">Endo-1,3(4)-beta-glucanase 1 carbohydrate binding domain-containing protein</fullName>
    </recommendedName>
</protein>
<gene>
    <name evidence="2" type="ORF">HII31_12333</name>
</gene>
<evidence type="ECO:0000313" key="2">
    <source>
        <dbReference type="EMBL" id="KAF7186258.1"/>
    </source>
</evidence>
<sequence>MCSFGQYTCYDGDFLCPVLEGKPTLQCGPDCYLPEMYSCDQGKLRYPPGTSGETASCSQDAVTQQLSDPPYQNYFYSDCHSATQVVVTSPLESSNLTIIGPRLLVAWPAGNSGAVAFFKPSNGINGTLEIRLENGTGESQPLRGVYEEPDPTSLSGHPTVGVSTLFDLNSSAVLAVPILGSIRNIRDFTEGPSLLYPIIQDAINFTEIGGGGVRLSRLWLDNVTTTSISFIPVNGAGIVISNRTLEMDVGTYNFTATFDYPQLEQLSTTKVLNEQSQNLITEDAAQVVSLEFLSYTQKLLAGAWRFLTYFGRDSMIATLLLQPVLSGGAGGAIEAVIGAVLERLNRTTGIVCHEETIGDYATYLNLQKNISSTSPGCTYQMVDTDYYLAPLMENYFLHTETGRQRTQSFLSTTSILDFGNAGLTYYDLTLLNTEAIMNRTAAFASPGGQSKSNLIHLEEGELVGEWRDSTYGIGGGRIPYDVNTALVPASLRSISALASAGWFQDQHPEWSTLAMEYAQIWESETLKFFEVTIPAEEAKDLVENYTQTAGYGFPSHSEVITDDIKFYGLALDGNNDQEIVRVMNTDDCFQLFFLTSMNTTNQTQLTSFLNQTAKHIIAPFPVGLSTDVGLLIANPAYGNNPIYAANWTNNAYHGTVVWSWQLAMMAKGLERQLSSCSSNSPDFCGDNVVYGMVKKAYNHLWDIIEANSQNLNSEVWSWRYDENDGFSFVPLGALPPPKGLNPTESNVRQLWSLTFISVKRDEGLR</sequence>
<dbReference type="OrthoDB" id="3639589at2759"/>
<dbReference type="GO" id="GO:0030246">
    <property type="term" value="F:carbohydrate binding"/>
    <property type="evidence" value="ECO:0007669"/>
    <property type="project" value="InterPro"/>
</dbReference>
<dbReference type="Pfam" id="PF10645">
    <property type="entry name" value="Carb_bind"/>
    <property type="match status" value="1"/>
</dbReference>
<dbReference type="Proteomes" id="UP000660729">
    <property type="component" value="Unassembled WGS sequence"/>
</dbReference>
<feature type="domain" description="Endo-1,3(4)-beta-glucanase 1 carbohydrate binding" evidence="1">
    <location>
        <begin position="6"/>
        <end position="44"/>
    </location>
</feature>
<comment type="caution">
    <text evidence="2">The sequence shown here is derived from an EMBL/GenBank/DDBJ whole genome shotgun (WGS) entry which is preliminary data.</text>
</comment>
<evidence type="ECO:0000313" key="3">
    <source>
        <dbReference type="Proteomes" id="UP000660729"/>
    </source>
</evidence>
<organism evidence="2 3">
    <name type="scientific">Pseudocercospora fuligena</name>
    <dbReference type="NCBI Taxonomy" id="685502"/>
    <lineage>
        <taxon>Eukaryota</taxon>
        <taxon>Fungi</taxon>
        <taxon>Dikarya</taxon>
        <taxon>Ascomycota</taxon>
        <taxon>Pezizomycotina</taxon>
        <taxon>Dothideomycetes</taxon>
        <taxon>Dothideomycetidae</taxon>
        <taxon>Mycosphaerellales</taxon>
        <taxon>Mycosphaerellaceae</taxon>
        <taxon>Pseudocercospora</taxon>
    </lineage>
</organism>
<dbReference type="AlphaFoldDB" id="A0A8H6R840"/>